<keyword evidence="2" id="KW-0472">Membrane</keyword>
<dbReference type="AlphaFoldDB" id="A0A8T8WNR1"/>
<dbReference type="RefSeq" id="XP_025523330.1">
    <property type="nucleotide sequence ID" value="XM_025666909.1"/>
</dbReference>
<dbReference type="GeneID" id="37170601"/>
<evidence type="ECO:0000313" key="3">
    <source>
        <dbReference type="EMBL" id="RAH77436.1"/>
    </source>
</evidence>
<organism evidence="3 4">
    <name type="scientific">Aspergillus japonicus CBS 114.51</name>
    <dbReference type="NCBI Taxonomy" id="1448312"/>
    <lineage>
        <taxon>Eukaryota</taxon>
        <taxon>Fungi</taxon>
        <taxon>Dikarya</taxon>
        <taxon>Ascomycota</taxon>
        <taxon>Pezizomycotina</taxon>
        <taxon>Eurotiomycetes</taxon>
        <taxon>Eurotiomycetidae</taxon>
        <taxon>Eurotiales</taxon>
        <taxon>Aspergillaceae</taxon>
        <taxon>Aspergillus</taxon>
        <taxon>Aspergillus subgen. Circumdati</taxon>
    </lineage>
</organism>
<feature type="transmembrane region" description="Helical" evidence="2">
    <location>
        <begin position="80"/>
        <end position="101"/>
    </location>
</feature>
<keyword evidence="2" id="KW-0812">Transmembrane</keyword>
<evidence type="ECO:0000256" key="2">
    <source>
        <dbReference type="SAM" id="Phobius"/>
    </source>
</evidence>
<keyword evidence="4" id="KW-1185">Reference proteome</keyword>
<name>A0A8T8WNR1_ASPJA</name>
<sequence>MQPAALTPESKTRRDSVAPGKTAEGSPKQEQGHQHILYHIAHQLVFRLMPCTTGPRFEPLRPLPTIFAHLSVLIRLPFHCLLISLPPSPVLFLFSFPFYFLSKLSSSLSALEVEASSFGWLMVRSVLFFFFSHPSICYHAYHNLLCNFHPNHSCEAWIR</sequence>
<reference evidence="3 4" key="1">
    <citation type="submission" date="2018-02" db="EMBL/GenBank/DDBJ databases">
        <title>The genomes of Aspergillus section Nigri reveals drivers in fungal speciation.</title>
        <authorList>
            <consortium name="DOE Joint Genome Institute"/>
            <person name="Vesth T.C."/>
            <person name="Nybo J."/>
            <person name="Theobald S."/>
            <person name="Brandl J."/>
            <person name="Frisvad J.C."/>
            <person name="Nielsen K.F."/>
            <person name="Lyhne E.K."/>
            <person name="Kogle M.E."/>
            <person name="Kuo A."/>
            <person name="Riley R."/>
            <person name="Clum A."/>
            <person name="Nolan M."/>
            <person name="Lipzen A."/>
            <person name="Salamov A."/>
            <person name="Henrissat B."/>
            <person name="Wiebenga A."/>
            <person name="De vries R.P."/>
            <person name="Grigoriev I.V."/>
            <person name="Mortensen U.H."/>
            <person name="Andersen M.R."/>
            <person name="Baker S.E."/>
        </authorList>
    </citation>
    <scope>NUCLEOTIDE SEQUENCE [LARGE SCALE GENOMIC DNA]</scope>
    <source>
        <strain evidence="3 4">CBS 114.51</strain>
    </source>
</reference>
<feature type="region of interest" description="Disordered" evidence="1">
    <location>
        <begin position="1"/>
        <end position="31"/>
    </location>
</feature>
<accession>A0A8T8WNR1</accession>
<protein>
    <submittedName>
        <fullName evidence="3">Uncharacterized protein</fullName>
    </submittedName>
</protein>
<evidence type="ECO:0000256" key="1">
    <source>
        <dbReference type="SAM" id="MobiDB-lite"/>
    </source>
</evidence>
<gene>
    <name evidence="3" type="ORF">BO86DRAFT_220096</name>
</gene>
<keyword evidence="2" id="KW-1133">Transmembrane helix</keyword>
<evidence type="ECO:0000313" key="4">
    <source>
        <dbReference type="Proteomes" id="UP000249497"/>
    </source>
</evidence>
<proteinExistence type="predicted"/>
<dbReference type="Proteomes" id="UP000249497">
    <property type="component" value="Unassembled WGS sequence"/>
</dbReference>
<feature type="transmembrane region" description="Helical" evidence="2">
    <location>
        <begin position="121"/>
        <end position="141"/>
    </location>
</feature>
<dbReference type="EMBL" id="KZ824842">
    <property type="protein sequence ID" value="RAH77436.1"/>
    <property type="molecule type" value="Genomic_DNA"/>
</dbReference>